<feature type="region of interest" description="Disordered" evidence="1">
    <location>
        <begin position="1"/>
        <end position="90"/>
    </location>
</feature>
<dbReference type="InterPro" id="IPR039249">
    <property type="entry name" value="GPATCH11"/>
</dbReference>
<dbReference type="GO" id="GO:0000776">
    <property type="term" value="C:kinetochore"/>
    <property type="evidence" value="ECO:0007669"/>
    <property type="project" value="TreeGrafter"/>
</dbReference>
<protein>
    <recommendedName>
        <fullName evidence="2">G-patch domain-containing protein</fullName>
    </recommendedName>
</protein>
<dbReference type="PANTHER" id="PTHR21032">
    <property type="entry name" value="G PATCH DOMAIN-CONTAINING PROTEIN 11"/>
    <property type="match status" value="1"/>
</dbReference>
<dbReference type="Pfam" id="PF13821">
    <property type="entry name" value="DUF4187"/>
    <property type="match status" value="1"/>
</dbReference>
<feature type="compositionally biased region" description="Basic and acidic residues" evidence="1">
    <location>
        <begin position="56"/>
        <end position="81"/>
    </location>
</feature>
<name>A0AAF0II62_9EURO</name>
<dbReference type="AlphaFoldDB" id="A0AAF0II62"/>
<dbReference type="Proteomes" id="UP001219355">
    <property type="component" value="Chromosome 2"/>
</dbReference>
<evidence type="ECO:0000313" key="4">
    <source>
        <dbReference type="Proteomes" id="UP001219355"/>
    </source>
</evidence>
<organism evidence="3 4">
    <name type="scientific">Emydomyces testavorans</name>
    <dbReference type="NCBI Taxonomy" id="2070801"/>
    <lineage>
        <taxon>Eukaryota</taxon>
        <taxon>Fungi</taxon>
        <taxon>Dikarya</taxon>
        <taxon>Ascomycota</taxon>
        <taxon>Pezizomycotina</taxon>
        <taxon>Eurotiomycetes</taxon>
        <taxon>Eurotiomycetidae</taxon>
        <taxon>Onygenales</taxon>
        <taxon>Nannizziopsiaceae</taxon>
        <taxon>Emydomyces</taxon>
    </lineage>
</organism>
<keyword evidence="4" id="KW-1185">Reference proteome</keyword>
<dbReference type="GO" id="GO:0003676">
    <property type="term" value="F:nucleic acid binding"/>
    <property type="evidence" value="ECO:0007669"/>
    <property type="project" value="InterPro"/>
</dbReference>
<dbReference type="SMART" id="SM00443">
    <property type="entry name" value="G_patch"/>
    <property type="match status" value="1"/>
</dbReference>
<reference evidence="3" key="1">
    <citation type="submission" date="2023-03" db="EMBL/GenBank/DDBJ databases">
        <title>Emydomyces testavorans Genome Sequence.</title>
        <authorList>
            <person name="Hoyer L."/>
        </authorList>
    </citation>
    <scope>NUCLEOTIDE SEQUENCE</scope>
    <source>
        <strain evidence="3">16-2883</strain>
    </source>
</reference>
<evidence type="ECO:0000313" key="3">
    <source>
        <dbReference type="EMBL" id="WEW58495.1"/>
    </source>
</evidence>
<feature type="domain" description="G-patch" evidence="2">
    <location>
        <begin position="90"/>
        <end position="151"/>
    </location>
</feature>
<evidence type="ECO:0000259" key="2">
    <source>
        <dbReference type="PROSITE" id="PS50174"/>
    </source>
</evidence>
<proteinExistence type="predicted"/>
<accession>A0AAF0II62</accession>
<dbReference type="InterPro" id="IPR025239">
    <property type="entry name" value="DUF4187"/>
</dbReference>
<feature type="compositionally biased region" description="Basic and acidic residues" evidence="1">
    <location>
        <begin position="113"/>
        <end position="131"/>
    </location>
</feature>
<dbReference type="PROSITE" id="PS50174">
    <property type="entry name" value="G_PATCH"/>
    <property type="match status" value="1"/>
</dbReference>
<sequence>MTSKPAEMNENTAHRTNPHSEDGDDDEEDYMSMAIIEPPKPSGAQETYTQKRLRKQRESEAKARVPSKAERAAAEASRREAALATSTLDPSSKGFQMMARLGYKPGSALGKNHAAEQHASGRYDGWNRRPITEPLGISVKEDRGGVGMDSEKKRKFREEMEREVKKVKTEQVEYRERVRLEREERRVEAQFCAAQKVAERLDAEAEEEGEEHGGGEVVPTAAEKAKHKDDDDAVATKKKRPTKPISQVNILYRGVLRSREEKILEDQAQRRRYESLSSRDHNFFSPNIPRLPSYADADLDIDDKLALGRDAEGNIVEVESDLEEDKELEEFNALTPQERLTRIVMYLRERHNYCFWCKYHYRTAEMEGCPGVTEEDHD</sequence>
<dbReference type="InterPro" id="IPR000467">
    <property type="entry name" value="G_patch_dom"/>
</dbReference>
<dbReference type="SMART" id="SM01173">
    <property type="entry name" value="DUF4187"/>
    <property type="match status" value="1"/>
</dbReference>
<feature type="region of interest" description="Disordered" evidence="1">
    <location>
        <begin position="109"/>
        <end position="170"/>
    </location>
</feature>
<dbReference type="EMBL" id="CP120628">
    <property type="protein sequence ID" value="WEW58495.1"/>
    <property type="molecule type" value="Genomic_DNA"/>
</dbReference>
<feature type="compositionally biased region" description="Polar residues" evidence="1">
    <location>
        <begin position="1"/>
        <end position="15"/>
    </location>
</feature>
<feature type="region of interest" description="Disordered" evidence="1">
    <location>
        <begin position="202"/>
        <end position="241"/>
    </location>
</feature>
<dbReference type="PANTHER" id="PTHR21032:SF0">
    <property type="entry name" value="G PATCH DOMAIN-CONTAINING PROTEIN 11"/>
    <property type="match status" value="1"/>
</dbReference>
<evidence type="ECO:0000256" key="1">
    <source>
        <dbReference type="SAM" id="MobiDB-lite"/>
    </source>
</evidence>
<gene>
    <name evidence="3" type="ORF">PRK78_003963</name>
</gene>
<dbReference type="Pfam" id="PF01585">
    <property type="entry name" value="G-patch"/>
    <property type="match status" value="1"/>
</dbReference>
<feature type="compositionally biased region" description="Basic and acidic residues" evidence="1">
    <location>
        <begin position="139"/>
        <end position="170"/>
    </location>
</feature>